<feature type="region of interest" description="Disordered" evidence="1">
    <location>
        <begin position="1"/>
        <end position="64"/>
    </location>
</feature>
<evidence type="ECO:0000313" key="2">
    <source>
        <dbReference type="EMBL" id="QJT01340.1"/>
    </source>
</evidence>
<accession>A0A6M4WL48</accession>
<dbReference type="AlphaFoldDB" id="A0A6M4WL48"/>
<name>A0A6M4WL48_9ACTN</name>
<organism evidence="2 3">
    <name type="scientific">Streptomyces asoensis</name>
    <dbReference type="NCBI Taxonomy" id="249586"/>
    <lineage>
        <taxon>Bacteria</taxon>
        <taxon>Bacillati</taxon>
        <taxon>Actinomycetota</taxon>
        <taxon>Actinomycetes</taxon>
        <taxon>Kitasatosporales</taxon>
        <taxon>Streptomycetaceae</taxon>
        <taxon>Streptomyces</taxon>
    </lineage>
</organism>
<gene>
    <name evidence="2" type="ORF">G9272_14245</name>
</gene>
<keyword evidence="3" id="KW-1185">Reference proteome</keyword>
<proteinExistence type="predicted"/>
<protein>
    <submittedName>
        <fullName evidence="2">Uncharacterized protein</fullName>
    </submittedName>
</protein>
<evidence type="ECO:0000313" key="3">
    <source>
        <dbReference type="Proteomes" id="UP000502665"/>
    </source>
</evidence>
<dbReference type="RefSeq" id="WP_171396921.1">
    <property type="nucleotide sequence ID" value="NZ_CP049838.1"/>
</dbReference>
<sequence>MSDTSTRQPLAADSQETAGHGRHRGPVSSQDGDSAPHGRHRKPAESRADSWAGGWVEDRAEATV</sequence>
<dbReference type="Proteomes" id="UP000502665">
    <property type="component" value="Chromosome"/>
</dbReference>
<evidence type="ECO:0000256" key="1">
    <source>
        <dbReference type="SAM" id="MobiDB-lite"/>
    </source>
</evidence>
<dbReference type="EMBL" id="CP049838">
    <property type="protein sequence ID" value="QJT01340.1"/>
    <property type="molecule type" value="Genomic_DNA"/>
</dbReference>
<reference evidence="2" key="1">
    <citation type="submission" date="2020-03" db="EMBL/GenBank/DDBJ databases">
        <title>Molecular networking-based the target discovery of potent antiproliferative macrolactams: 5/6/7/16 polycyclic ansamycins and glycosylated trienomycin from Streptomyces cacaoi subsp. asoensis.</title>
        <authorList>
            <person name="Liu L.-L."/>
        </authorList>
    </citation>
    <scope>NUCLEOTIDE SEQUENCE [LARGE SCALE GENOMIC DNA]</scope>
    <source>
        <strain evidence="2">H2S5</strain>
    </source>
</reference>